<organism evidence="1 2">
    <name type="scientific">Ciona intestinalis</name>
    <name type="common">Transparent sea squirt</name>
    <name type="synonym">Ascidia intestinalis</name>
    <dbReference type="NCBI Taxonomy" id="7719"/>
    <lineage>
        <taxon>Eukaryota</taxon>
        <taxon>Metazoa</taxon>
        <taxon>Chordata</taxon>
        <taxon>Tunicata</taxon>
        <taxon>Ascidiacea</taxon>
        <taxon>Phlebobranchia</taxon>
        <taxon>Cionidae</taxon>
        <taxon>Ciona</taxon>
    </lineage>
</organism>
<dbReference type="EMBL" id="EAAA01002550">
    <property type="status" value="NOT_ANNOTATED_CDS"/>
    <property type="molecule type" value="Genomic_DNA"/>
</dbReference>
<accession>H2XNL2</accession>
<evidence type="ECO:0000313" key="1">
    <source>
        <dbReference type="Ensembl" id="ENSCINP00000031245.1"/>
    </source>
</evidence>
<reference evidence="1" key="3">
    <citation type="submission" date="2025-08" db="UniProtKB">
        <authorList>
            <consortium name="Ensembl"/>
        </authorList>
    </citation>
    <scope>IDENTIFICATION</scope>
</reference>
<dbReference type="Proteomes" id="UP000008144">
    <property type="component" value="Chromosome 7"/>
</dbReference>
<dbReference type="InParanoid" id="H2XNL2"/>
<dbReference type="Ensembl" id="ENSCINT00000032455.1">
    <property type="protein sequence ID" value="ENSCINP00000031245.1"/>
    <property type="gene ID" value="ENSCING00000025037.1"/>
</dbReference>
<name>H2XNL2_CIOIN</name>
<evidence type="ECO:0000313" key="2">
    <source>
        <dbReference type="Proteomes" id="UP000008144"/>
    </source>
</evidence>
<protein>
    <submittedName>
        <fullName evidence="1">Uncharacterized protein</fullName>
    </submittedName>
</protein>
<keyword evidence="2" id="KW-1185">Reference proteome</keyword>
<dbReference type="AlphaFoldDB" id="H2XNL2"/>
<dbReference type="HOGENOM" id="CLU_3384597_0_0_1"/>
<dbReference type="GeneTree" id="ENSGT00860000135553"/>
<sequence>MFDNYECNCTLTMSPQILPCWLGVYTERLLQNS</sequence>
<proteinExistence type="predicted"/>
<reference evidence="2" key="1">
    <citation type="journal article" date="2002" name="Science">
        <title>The draft genome of Ciona intestinalis: insights into chordate and vertebrate origins.</title>
        <authorList>
            <person name="Dehal P."/>
            <person name="Satou Y."/>
            <person name="Campbell R.K."/>
            <person name="Chapman J."/>
            <person name="Degnan B."/>
            <person name="De Tomaso A."/>
            <person name="Davidson B."/>
            <person name="Di Gregorio A."/>
            <person name="Gelpke M."/>
            <person name="Goodstein D.M."/>
            <person name="Harafuji N."/>
            <person name="Hastings K.E."/>
            <person name="Ho I."/>
            <person name="Hotta K."/>
            <person name="Huang W."/>
            <person name="Kawashima T."/>
            <person name="Lemaire P."/>
            <person name="Martinez D."/>
            <person name="Meinertzhagen I.A."/>
            <person name="Necula S."/>
            <person name="Nonaka M."/>
            <person name="Putnam N."/>
            <person name="Rash S."/>
            <person name="Saiga H."/>
            <person name="Satake M."/>
            <person name="Terry A."/>
            <person name="Yamada L."/>
            <person name="Wang H.G."/>
            <person name="Awazu S."/>
            <person name="Azumi K."/>
            <person name="Boore J."/>
            <person name="Branno M."/>
            <person name="Chin-Bow S."/>
            <person name="DeSantis R."/>
            <person name="Doyle S."/>
            <person name="Francino P."/>
            <person name="Keys D.N."/>
            <person name="Haga S."/>
            <person name="Hayashi H."/>
            <person name="Hino K."/>
            <person name="Imai K.S."/>
            <person name="Inaba K."/>
            <person name="Kano S."/>
            <person name="Kobayashi K."/>
            <person name="Kobayashi M."/>
            <person name="Lee B.I."/>
            <person name="Makabe K.W."/>
            <person name="Manohar C."/>
            <person name="Matassi G."/>
            <person name="Medina M."/>
            <person name="Mochizuki Y."/>
            <person name="Mount S."/>
            <person name="Morishita T."/>
            <person name="Miura S."/>
            <person name="Nakayama A."/>
            <person name="Nishizaka S."/>
            <person name="Nomoto H."/>
            <person name="Ohta F."/>
            <person name="Oishi K."/>
            <person name="Rigoutsos I."/>
            <person name="Sano M."/>
            <person name="Sasaki A."/>
            <person name="Sasakura Y."/>
            <person name="Shoguchi E."/>
            <person name="Shin-i T."/>
            <person name="Spagnuolo A."/>
            <person name="Stainier D."/>
            <person name="Suzuki M.M."/>
            <person name="Tassy O."/>
            <person name="Takatori N."/>
            <person name="Tokuoka M."/>
            <person name="Yagi K."/>
            <person name="Yoshizaki F."/>
            <person name="Wada S."/>
            <person name="Zhang C."/>
            <person name="Hyatt P.D."/>
            <person name="Larimer F."/>
            <person name="Detter C."/>
            <person name="Doggett N."/>
            <person name="Glavina T."/>
            <person name="Hawkins T."/>
            <person name="Richardson P."/>
            <person name="Lucas S."/>
            <person name="Kohara Y."/>
            <person name="Levine M."/>
            <person name="Satoh N."/>
            <person name="Rokhsar D.S."/>
        </authorList>
    </citation>
    <scope>NUCLEOTIDE SEQUENCE [LARGE SCALE GENOMIC DNA]</scope>
</reference>
<reference evidence="1" key="2">
    <citation type="journal article" date="2008" name="Genome Biol.">
        <title>Improved genome assembly and evidence-based global gene model set for the chordate Ciona intestinalis: new insight into intron and operon populations.</title>
        <authorList>
            <person name="Satou Y."/>
            <person name="Mineta K."/>
            <person name="Ogasawara M."/>
            <person name="Sasakura Y."/>
            <person name="Shoguchi E."/>
            <person name="Ueno K."/>
            <person name="Yamada L."/>
            <person name="Matsumoto J."/>
            <person name="Wasserscheid J."/>
            <person name="Dewar K."/>
            <person name="Wiley G.B."/>
            <person name="Macmil S.L."/>
            <person name="Roe B.A."/>
            <person name="Zeller R.W."/>
            <person name="Hastings K.E."/>
            <person name="Lemaire P."/>
            <person name="Lindquist E."/>
            <person name="Endo T."/>
            <person name="Hotta K."/>
            <person name="Inaba K."/>
        </authorList>
    </citation>
    <scope>NUCLEOTIDE SEQUENCE [LARGE SCALE GENOMIC DNA]</scope>
    <source>
        <strain evidence="1">wild type</strain>
    </source>
</reference>
<reference evidence="1" key="4">
    <citation type="submission" date="2025-09" db="UniProtKB">
        <authorList>
            <consortium name="Ensembl"/>
        </authorList>
    </citation>
    <scope>IDENTIFICATION</scope>
</reference>